<evidence type="ECO:0000313" key="3">
    <source>
        <dbReference type="Proteomes" id="UP000034487"/>
    </source>
</evidence>
<comment type="caution">
    <text evidence="2">The sequence shown here is derived from an EMBL/GenBank/DDBJ whole genome shotgun (WGS) entry which is preliminary data.</text>
</comment>
<dbReference type="AlphaFoldDB" id="A0A0G1QDV0"/>
<proteinExistence type="predicted"/>
<reference evidence="2 3" key="1">
    <citation type="journal article" date="2015" name="Nature">
        <title>rRNA introns, odd ribosomes, and small enigmatic genomes across a large radiation of phyla.</title>
        <authorList>
            <person name="Brown C.T."/>
            <person name="Hug L.A."/>
            <person name="Thomas B.C."/>
            <person name="Sharon I."/>
            <person name="Castelle C.J."/>
            <person name="Singh A."/>
            <person name="Wilkins M.J."/>
            <person name="Williams K.H."/>
            <person name="Banfield J.F."/>
        </authorList>
    </citation>
    <scope>NUCLEOTIDE SEQUENCE [LARGE SCALE GENOMIC DNA]</scope>
</reference>
<keyword evidence="1" id="KW-0812">Transmembrane</keyword>
<name>A0A0G1QDV0_9BACT</name>
<dbReference type="EMBL" id="LCMV01000033">
    <property type="protein sequence ID" value="KKU43176.1"/>
    <property type="molecule type" value="Genomic_DNA"/>
</dbReference>
<sequence length="53" mass="6199">MATHPNNSTFYGEVDRFRFRTNWGCLGWLILLVLVVIAGVWWLWQKYNGAQVA</sequence>
<protein>
    <submittedName>
        <fullName evidence="2">Uncharacterized protein</fullName>
    </submittedName>
</protein>
<gene>
    <name evidence="2" type="ORF">UX60_C0033G0002</name>
</gene>
<feature type="transmembrane region" description="Helical" evidence="1">
    <location>
        <begin position="25"/>
        <end position="44"/>
    </location>
</feature>
<accession>A0A0G1QDV0</accession>
<organism evidence="2 3">
    <name type="scientific">Berkelbacteria bacterium GW2011_GWA2_46_7</name>
    <dbReference type="NCBI Taxonomy" id="1618335"/>
    <lineage>
        <taxon>Bacteria</taxon>
        <taxon>Candidatus Berkelbacteria</taxon>
    </lineage>
</organism>
<keyword evidence="1" id="KW-0472">Membrane</keyword>
<evidence type="ECO:0000256" key="1">
    <source>
        <dbReference type="SAM" id="Phobius"/>
    </source>
</evidence>
<evidence type="ECO:0000313" key="2">
    <source>
        <dbReference type="EMBL" id="KKU43176.1"/>
    </source>
</evidence>
<dbReference type="Proteomes" id="UP000034487">
    <property type="component" value="Unassembled WGS sequence"/>
</dbReference>
<keyword evidence="1" id="KW-1133">Transmembrane helix</keyword>